<evidence type="ECO:0000256" key="8">
    <source>
        <dbReference type="SAM" id="Phobius"/>
    </source>
</evidence>
<protein>
    <submittedName>
        <fullName evidence="10">ABC transporter permease subunit</fullName>
    </submittedName>
</protein>
<dbReference type="SUPFAM" id="SSF161098">
    <property type="entry name" value="MetI-like"/>
    <property type="match status" value="1"/>
</dbReference>
<keyword evidence="6 8" id="KW-1133">Transmembrane helix</keyword>
<keyword evidence="7 8" id="KW-0472">Membrane</keyword>
<keyword evidence="2" id="KW-0813">Transport</keyword>
<dbReference type="RefSeq" id="WP_180281946.1">
    <property type="nucleotide sequence ID" value="NZ_JABFDB010000006.1"/>
</dbReference>
<keyword evidence="11" id="KW-1185">Reference proteome</keyword>
<feature type="transmembrane region" description="Helical" evidence="8">
    <location>
        <begin position="221"/>
        <end position="248"/>
    </location>
</feature>
<feature type="domain" description="ABC transmembrane type-1" evidence="9">
    <location>
        <begin position="55"/>
        <end position="246"/>
    </location>
</feature>
<evidence type="ECO:0000256" key="2">
    <source>
        <dbReference type="ARBA" id="ARBA00022448"/>
    </source>
</evidence>
<feature type="transmembrane region" description="Helical" evidence="8">
    <location>
        <begin position="93"/>
        <end position="116"/>
    </location>
</feature>
<name>A0ABX2TAX7_9PROT</name>
<dbReference type="InterPro" id="IPR000515">
    <property type="entry name" value="MetI-like"/>
</dbReference>
<evidence type="ECO:0000313" key="11">
    <source>
        <dbReference type="Proteomes" id="UP000584642"/>
    </source>
</evidence>
<dbReference type="EMBL" id="JABFDB010000006">
    <property type="protein sequence ID" value="NYZ20179.1"/>
    <property type="molecule type" value="Genomic_DNA"/>
</dbReference>
<gene>
    <name evidence="10" type="ORF">HND93_10690</name>
</gene>
<comment type="subcellular location">
    <subcellularLocation>
        <location evidence="1">Cell inner membrane</location>
        <topology evidence="1">Multi-pass membrane protein</topology>
    </subcellularLocation>
</comment>
<evidence type="ECO:0000256" key="1">
    <source>
        <dbReference type="ARBA" id="ARBA00004429"/>
    </source>
</evidence>
<evidence type="ECO:0000256" key="7">
    <source>
        <dbReference type="ARBA" id="ARBA00023136"/>
    </source>
</evidence>
<reference evidence="10 11" key="1">
    <citation type="submission" date="2020-05" db="EMBL/GenBank/DDBJ databases">
        <title>Azospirillum oleiclasticum sp. nov, a nitrogen-fixing and heavy crude oil-emulsifying bacterium isolated from the crude oil of Yumen Oilfield.</title>
        <authorList>
            <person name="Wu D."/>
            <person name="Cai M."/>
            <person name="Zhang X."/>
        </authorList>
    </citation>
    <scope>NUCLEOTIDE SEQUENCE [LARGE SCALE GENOMIC DNA]</scope>
    <source>
        <strain evidence="10 11">ROY-1-1-2</strain>
    </source>
</reference>
<dbReference type="PROSITE" id="PS50928">
    <property type="entry name" value="ABC_TM1"/>
    <property type="match status" value="1"/>
</dbReference>
<accession>A0ABX2TAX7</accession>
<evidence type="ECO:0000256" key="5">
    <source>
        <dbReference type="ARBA" id="ARBA00022692"/>
    </source>
</evidence>
<dbReference type="PANTHER" id="PTHR43357">
    <property type="entry name" value="INNER MEMBRANE ABC TRANSPORTER PERMEASE PROTEIN YDCV"/>
    <property type="match status" value="1"/>
</dbReference>
<dbReference type="Proteomes" id="UP000584642">
    <property type="component" value="Unassembled WGS sequence"/>
</dbReference>
<dbReference type="CDD" id="cd06261">
    <property type="entry name" value="TM_PBP2"/>
    <property type="match status" value="1"/>
</dbReference>
<keyword evidence="5 8" id="KW-0812">Transmembrane</keyword>
<feature type="transmembrane region" description="Helical" evidence="8">
    <location>
        <begin position="122"/>
        <end position="142"/>
    </location>
</feature>
<evidence type="ECO:0000259" key="9">
    <source>
        <dbReference type="PROSITE" id="PS50928"/>
    </source>
</evidence>
<evidence type="ECO:0000256" key="3">
    <source>
        <dbReference type="ARBA" id="ARBA00022475"/>
    </source>
</evidence>
<evidence type="ECO:0000256" key="4">
    <source>
        <dbReference type="ARBA" id="ARBA00022519"/>
    </source>
</evidence>
<sequence length="260" mass="27283">MPIVTALYLAYLAAPILLLAVGSFGELWTNTLLPTGATTRWYEEVWSDPSFRRAFGVSLTVCAATCAATALIGVPLAYAIYSAAGRGVRVAARVLYLLPVAAPPLVLGFGFILVFSSDALPFLGTSWLLVAGHVVLTLPYLMQTLVADMRHLDLATLERAGESLGAGFFARLFDIVLPSLRHSLASGLIMVAALSIGEFQLSNLIAGFLSRPYPVVLLQAFYGATGFACAGTMVLLLLAFTAALGSAVAGRGVSLRQGGV</sequence>
<evidence type="ECO:0000256" key="6">
    <source>
        <dbReference type="ARBA" id="ARBA00022989"/>
    </source>
</evidence>
<dbReference type="PANTHER" id="PTHR43357:SF4">
    <property type="entry name" value="INNER MEMBRANE ABC TRANSPORTER PERMEASE PROTEIN YDCV"/>
    <property type="match status" value="1"/>
</dbReference>
<dbReference type="Gene3D" id="1.10.3720.10">
    <property type="entry name" value="MetI-like"/>
    <property type="match status" value="1"/>
</dbReference>
<evidence type="ECO:0000313" key="10">
    <source>
        <dbReference type="EMBL" id="NYZ20179.1"/>
    </source>
</evidence>
<dbReference type="InterPro" id="IPR035906">
    <property type="entry name" value="MetI-like_sf"/>
</dbReference>
<organism evidence="10 11">
    <name type="scientific">Azospirillum oleiclasticum</name>
    <dbReference type="NCBI Taxonomy" id="2735135"/>
    <lineage>
        <taxon>Bacteria</taxon>
        <taxon>Pseudomonadati</taxon>
        <taxon>Pseudomonadota</taxon>
        <taxon>Alphaproteobacteria</taxon>
        <taxon>Rhodospirillales</taxon>
        <taxon>Azospirillaceae</taxon>
        <taxon>Azospirillum</taxon>
    </lineage>
</organism>
<feature type="transmembrane region" description="Helical" evidence="8">
    <location>
        <begin position="7"/>
        <end position="25"/>
    </location>
</feature>
<keyword evidence="3" id="KW-1003">Cell membrane</keyword>
<comment type="caution">
    <text evidence="10">The sequence shown here is derived from an EMBL/GenBank/DDBJ whole genome shotgun (WGS) entry which is preliminary data.</text>
</comment>
<feature type="transmembrane region" description="Helical" evidence="8">
    <location>
        <begin position="188"/>
        <end position="209"/>
    </location>
</feature>
<proteinExistence type="predicted"/>
<keyword evidence="4" id="KW-0997">Cell inner membrane</keyword>
<feature type="transmembrane region" description="Helical" evidence="8">
    <location>
        <begin position="54"/>
        <end position="81"/>
    </location>
</feature>